<evidence type="ECO:0000313" key="3">
    <source>
        <dbReference type="Proteomes" id="UP001147700"/>
    </source>
</evidence>
<dbReference type="InterPro" id="IPR036249">
    <property type="entry name" value="Thioredoxin-like_sf"/>
</dbReference>
<feature type="domain" description="DSBA-like thioredoxin" evidence="1">
    <location>
        <begin position="27"/>
        <end position="198"/>
    </location>
</feature>
<evidence type="ECO:0000259" key="1">
    <source>
        <dbReference type="Pfam" id="PF01323"/>
    </source>
</evidence>
<comment type="caution">
    <text evidence="2">The sequence shown here is derived from an EMBL/GenBank/DDBJ whole genome shotgun (WGS) entry which is preliminary data.</text>
</comment>
<reference evidence="2" key="1">
    <citation type="submission" date="2022-10" db="EMBL/GenBank/DDBJ databases">
        <title>The WGS of Solirubrobacter sp. CPCC 204708.</title>
        <authorList>
            <person name="Jiang Z."/>
        </authorList>
    </citation>
    <scope>NUCLEOTIDE SEQUENCE</scope>
    <source>
        <strain evidence="2">CPCC 204708</strain>
    </source>
</reference>
<dbReference type="EMBL" id="JAPCID010000014">
    <property type="protein sequence ID" value="MDA0138265.1"/>
    <property type="molecule type" value="Genomic_DNA"/>
</dbReference>
<dbReference type="Proteomes" id="UP001147700">
    <property type="component" value="Unassembled WGS sequence"/>
</dbReference>
<dbReference type="Gene3D" id="3.40.30.10">
    <property type="entry name" value="Glutaredoxin"/>
    <property type="match status" value="1"/>
</dbReference>
<organism evidence="2 3">
    <name type="scientific">Solirubrobacter deserti</name>
    <dbReference type="NCBI Taxonomy" id="2282478"/>
    <lineage>
        <taxon>Bacteria</taxon>
        <taxon>Bacillati</taxon>
        <taxon>Actinomycetota</taxon>
        <taxon>Thermoleophilia</taxon>
        <taxon>Solirubrobacterales</taxon>
        <taxon>Solirubrobacteraceae</taxon>
        <taxon>Solirubrobacter</taxon>
    </lineage>
</organism>
<dbReference type="Pfam" id="PF01323">
    <property type="entry name" value="DSBA"/>
    <property type="match status" value="1"/>
</dbReference>
<proteinExistence type="predicted"/>
<protein>
    <submittedName>
        <fullName evidence="2">DsbA family protein</fullName>
    </submittedName>
</protein>
<accession>A0ABT4RIZ5</accession>
<name>A0ABT4RIZ5_9ACTN</name>
<dbReference type="SUPFAM" id="SSF52833">
    <property type="entry name" value="Thioredoxin-like"/>
    <property type="match status" value="1"/>
</dbReference>
<keyword evidence="3" id="KW-1185">Reference proteome</keyword>
<gene>
    <name evidence="2" type="ORF">OJ962_12210</name>
</gene>
<dbReference type="InterPro" id="IPR001853">
    <property type="entry name" value="DSBA-like_thioredoxin_dom"/>
</dbReference>
<evidence type="ECO:0000313" key="2">
    <source>
        <dbReference type="EMBL" id="MDA0138265.1"/>
    </source>
</evidence>
<dbReference type="RefSeq" id="WP_202956496.1">
    <property type="nucleotide sequence ID" value="NZ_JAPCID010000014.1"/>
</dbReference>
<sequence>MGEVIRLEDRRARRRPETPGEAVRAEFLYDLASPFTYLAAERVDRAFDEVTWTPACSRTLRCASMPADFGDVQEIVDHAEERAAALRLPLQWPERWPMAVPAAMRVAHYAAQQGRGGAFVLAATRLAFAGGFDLDDLEILTEAAAAAGLRLDGCLKAAREERRDGAMEAAARRLLGAGADRLPALWVARGVFWGEDRVGDAAATARLHAAAAERSV</sequence>